<keyword evidence="2" id="KW-1185">Reference proteome</keyword>
<evidence type="ECO:0000313" key="2">
    <source>
        <dbReference type="Proteomes" id="UP000215914"/>
    </source>
</evidence>
<accession>A0A9K3JYV6</accession>
<protein>
    <submittedName>
        <fullName evidence="1">Uncharacterized protein</fullName>
    </submittedName>
</protein>
<dbReference type="EMBL" id="MNCJ02000019">
    <property type="protein sequence ID" value="KAF5824261.1"/>
    <property type="molecule type" value="Genomic_DNA"/>
</dbReference>
<reference evidence="1" key="2">
    <citation type="submission" date="2020-06" db="EMBL/GenBank/DDBJ databases">
        <title>Helianthus annuus Genome sequencing and assembly Release 2.</title>
        <authorList>
            <person name="Gouzy J."/>
            <person name="Langlade N."/>
            <person name="Munos S."/>
        </authorList>
    </citation>
    <scope>NUCLEOTIDE SEQUENCE</scope>
    <source>
        <tissue evidence="1">Leaves</tissue>
    </source>
</reference>
<dbReference type="AlphaFoldDB" id="A0A9K3JYV6"/>
<organism evidence="1 2">
    <name type="scientific">Helianthus annuus</name>
    <name type="common">Common sunflower</name>
    <dbReference type="NCBI Taxonomy" id="4232"/>
    <lineage>
        <taxon>Eukaryota</taxon>
        <taxon>Viridiplantae</taxon>
        <taxon>Streptophyta</taxon>
        <taxon>Embryophyta</taxon>
        <taxon>Tracheophyta</taxon>
        <taxon>Spermatophyta</taxon>
        <taxon>Magnoliopsida</taxon>
        <taxon>eudicotyledons</taxon>
        <taxon>Gunneridae</taxon>
        <taxon>Pentapetalae</taxon>
        <taxon>asterids</taxon>
        <taxon>campanulids</taxon>
        <taxon>Asterales</taxon>
        <taxon>Asteraceae</taxon>
        <taxon>Asteroideae</taxon>
        <taxon>Heliantheae alliance</taxon>
        <taxon>Heliantheae</taxon>
        <taxon>Helianthus</taxon>
    </lineage>
</organism>
<reference evidence="1" key="1">
    <citation type="journal article" date="2017" name="Nature">
        <title>The sunflower genome provides insights into oil metabolism, flowering and Asterid evolution.</title>
        <authorList>
            <person name="Badouin H."/>
            <person name="Gouzy J."/>
            <person name="Grassa C.J."/>
            <person name="Murat F."/>
            <person name="Staton S.E."/>
            <person name="Cottret L."/>
            <person name="Lelandais-Briere C."/>
            <person name="Owens G.L."/>
            <person name="Carrere S."/>
            <person name="Mayjonade B."/>
            <person name="Legrand L."/>
            <person name="Gill N."/>
            <person name="Kane N.C."/>
            <person name="Bowers J.E."/>
            <person name="Hubner S."/>
            <person name="Bellec A."/>
            <person name="Berard A."/>
            <person name="Berges H."/>
            <person name="Blanchet N."/>
            <person name="Boniface M.C."/>
            <person name="Brunel D."/>
            <person name="Catrice O."/>
            <person name="Chaidir N."/>
            <person name="Claudel C."/>
            <person name="Donnadieu C."/>
            <person name="Faraut T."/>
            <person name="Fievet G."/>
            <person name="Helmstetter N."/>
            <person name="King M."/>
            <person name="Knapp S.J."/>
            <person name="Lai Z."/>
            <person name="Le Paslier M.C."/>
            <person name="Lippi Y."/>
            <person name="Lorenzon L."/>
            <person name="Mandel J.R."/>
            <person name="Marage G."/>
            <person name="Marchand G."/>
            <person name="Marquand E."/>
            <person name="Bret-Mestries E."/>
            <person name="Morien E."/>
            <person name="Nambeesan S."/>
            <person name="Nguyen T."/>
            <person name="Pegot-Espagnet P."/>
            <person name="Pouilly N."/>
            <person name="Raftis F."/>
            <person name="Sallet E."/>
            <person name="Schiex T."/>
            <person name="Thomas J."/>
            <person name="Vandecasteele C."/>
            <person name="Vares D."/>
            <person name="Vear F."/>
            <person name="Vautrin S."/>
            <person name="Crespi M."/>
            <person name="Mangin B."/>
            <person name="Burke J.M."/>
            <person name="Salse J."/>
            <person name="Munos S."/>
            <person name="Vincourt P."/>
            <person name="Rieseberg L.H."/>
            <person name="Langlade N.B."/>
        </authorList>
    </citation>
    <scope>NUCLEOTIDE SEQUENCE</scope>
    <source>
        <tissue evidence="1">Leaves</tissue>
    </source>
</reference>
<proteinExistence type="predicted"/>
<sequence>MCYKMQTIGTIHVLLAKVEGQNALPSANHRDHPCTFGNLGTKSKILETHRDYPCTLLKLKCLPKYTFHTKCLIIIKVIQFV</sequence>
<dbReference type="Proteomes" id="UP000215914">
    <property type="component" value="Unassembled WGS sequence"/>
</dbReference>
<evidence type="ECO:0000313" key="1">
    <source>
        <dbReference type="EMBL" id="KAF5824261.1"/>
    </source>
</evidence>
<comment type="caution">
    <text evidence="1">The sequence shown here is derived from an EMBL/GenBank/DDBJ whole genome shotgun (WGS) entry which is preliminary data.</text>
</comment>
<name>A0A9K3JYV6_HELAN</name>
<gene>
    <name evidence="1" type="ORF">HanXRQr2_Chr00c019g0832921</name>
</gene>